<sequence length="415" mass="44717">MARCNQLSALVLILCLSLGHTAYSPWARWILTNKWLDSGKIKDSLGTAPDIVRSDSSPITSSSCTCSSYQAKSTETYNIVADFTSAVSASPSEFGISIWVYFDSTLNSKPFSFDFGPSENPPYYKGSSSSDNGKITFTFADSLSTIDNSIDFDVTVDTGKWLFFAFYWAKPASDVTWSIFTPSLATVEKTSSSSSTAYVMPGGYLSFGSSVAGYYYEIQVFKTVSRASTTDLAITLADANGVSYAATTSTCSNSCSTYCYPDYGCLSTTACQCPLNCADCSINTVCTQCNPDYYLHDTSYGTECISCTASCNSCEPDAACYECALSVIKVEGMCRVDSVGFQVSFSYPYLVLDFAHPLNKPLTVGNLVAKTADGTAVRTSDWTIDASSTLSKLKVKTSLTQSQLPISLDLKFGRA</sequence>
<keyword evidence="1" id="KW-0732">Signal</keyword>
<evidence type="ECO:0000256" key="1">
    <source>
        <dbReference type="SAM" id="SignalP"/>
    </source>
</evidence>
<keyword evidence="3" id="KW-1185">Reference proteome</keyword>
<feature type="chain" id="PRO_5043459882" evidence="1">
    <location>
        <begin position="22"/>
        <end position="415"/>
    </location>
</feature>
<name>A0AAU9ITX5_9CILI</name>
<evidence type="ECO:0000313" key="2">
    <source>
        <dbReference type="EMBL" id="CAG9316657.1"/>
    </source>
</evidence>
<dbReference type="InterPro" id="IPR009030">
    <property type="entry name" value="Growth_fac_rcpt_cys_sf"/>
</dbReference>
<organism evidence="2 3">
    <name type="scientific">Blepharisma stoltei</name>
    <dbReference type="NCBI Taxonomy" id="1481888"/>
    <lineage>
        <taxon>Eukaryota</taxon>
        <taxon>Sar</taxon>
        <taxon>Alveolata</taxon>
        <taxon>Ciliophora</taxon>
        <taxon>Postciliodesmatophora</taxon>
        <taxon>Heterotrichea</taxon>
        <taxon>Heterotrichida</taxon>
        <taxon>Blepharismidae</taxon>
        <taxon>Blepharisma</taxon>
    </lineage>
</organism>
<proteinExistence type="predicted"/>
<dbReference type="Proteomes" id="UP001162131">
    <property type="component" value="Unassembled WGS sequence"/>
</dbReference>
<evidence type="ECO:0000313" key="3">
    <source>
        <dbReference type="Proteomes" id="UP001162131"/>
    </source>
</evidence>
<accession>A0AAU9ITX5</accession>
<gene>
    <name evidence="2" type="ORF">BSTOLATCC_MIC16765</name>
</gene>
<dbReference type="AlphaFoldDB" id="A0AAU9ITX5"/>
<reference evidence="2" key="1">
    <citation type="submission" date="2021-09" db="EMBL/GenBank/DDBJ databases">
        <authorList>
            <consortium name="AG Swart"/>
            <person name="Singh M."/>
            <person name="Singh A."/>
            <person name="Seah K."/>
            <person name="Emmerich C."/>
        </authorList>
    </citation>
    <scope>NUCLEOTIDE SEQUENCE</scope>
    <source>
        <strain evidence="2">ATCC30299</strain>
    </source>
</reference>
<feature type="signal peptide" evidence="1">
    <location>
        <begin position="1"/>
        <end position="21"/>
    </location>
</feature>
<dbReference type="EMBL" id="CAJZBQ010000016">
    <property type="protein sequence ID" value="CAG9316657.1"/>
    <property type="molecule type" value="Genomic_DNA"/>
</dbReference>
<dbReference type="SUPFAM" id="SSF57184">
    <property type="entry name" value="Growth factor receptor domain"/>
    <property type="match status" value="1"/>
</dbReference>
<comment type="caution">
    <text evidence="2">The sequence shown here is derived from an EMBL/GenBank/DDBJ whole genome shotgun (WGS) entry which is preliminary data.</text>
</comment>
<protein>
    <submittedName>
        <fullName evidence="2">Uncharacterized protein</fullName>
    </submittedName>
</protein>